<reference evidence="3" key="1">
    <citation type="journal article" date="2014" name="Int. J. Syst. Evol. Microbiol.">
        <title>Complete genome sequence of Corynebacterium casei LMG S-19264T (=DSM 44701T), isolated from a smear-ripened cheese.</title>
        <authorList>
            <consortium name="US DOE Joint Genome Institute (JGI-PGF)"/>
            <person name="Walter F."/>
            <person name="Albersmeier A."/>
            <person name="Kalinowski J."/>
            <person name="Ruckert C."/>
        </authorList>
    </citation>
    <scope>NUCLEOTIDE SEQUENCE</scope>
    <source>
        <strain evidence="3">JCM 14265</strain>
    </source>
</reference>
<protein>
    <submittedName>
        <fullName evidence="3">DUF5611 family protein</fullName>
    </submittedName>
</protein>
<feature type="compositionally biased region" description="Basic and acidic residues" evidence="1">
    <location>
        <begin position="121"/>
        <end position="134"/>
    </location>
</feature>
<gene>
    <name evidence="3" type="ORF">GCM10008994_26060</name>
</gene>
<feature type="domain" description="DUF5611" evidence="2">
    <location>
        <begin position="15"/>
        <end position="132"/>
    </location>
</feature>
<dbReference type="Gene3D" id="3.30.310.190">
    <property type="match status" value="1"/>
</dbReference>
<dbReference type="Pfam" id="PF18446">
    <property type="entry name" value="DUF5611"/>
    <property type="match status" value="1"/>
</dbReference>
<dbReference type="AlphaFoldDB" id="A0AAV3SVE6"/>
<organism evidence="3 4">
    <name type="scientific">Halorubrum ejinorense</name>
    <dbReference type="NCBI Taxonomy" id="425309"/>
    <lineage>
        <taxon>Archaea</taxon>
        <taxon>Methanobacteriati</taxon>
        <taxon>Methanobacteriota</taxon>
        <taxon>Stenosarchaea group</taxon>
        <taxon>Halobacteria</taxon>
        <taxon>Halobacteriales</taxon>
        <taxon>Haloferacaceae</taxon>
        <taxon>Halorubrum</taxon>
    </lineage>
</organism>
<name>A0AAV3SVE6_9EURY</name>
<sequence length="141" mass="15798">MTKLVYAGLSNGRGMKEYKMRRGEHLDDRMPDLKASIEDYFGEVTGTEEWQGHELYVVEDPDNPVFDRIVAGAAEYGSKKDKLAVHFEERPAEDVIAEGNADAAADAVDAKNEFLLEATGRDAKSRRDSLKREVEDDAPDY</sequence>
<evidence type="ECO:0000259" key="2">
    <source>
        <dbReference type="Pfam" id="PF18446"/>
    </source>
</evidence>
<reference evidence="3" key="2">
    <citation type="submission" date="2023-12" db="EMBL/GenBank/DDBJ databases">
        <authorList>
            <person name="Sun Q."/>
            <person name="Inoue M."/>
        </authorList>
    </citation>
    <scope>NUCLEOTIDE SEQUENCE</scope>
    <source>
        <strain evidence="3">JCM 14265</strain>
    </source>
</reference>
<feature type="region of interest" description="Disordered" evidence="1">
    <location>
        <begin position="121"/>
        <end position="141"/>
    </location>
</feature>
<dbReference type="EMBL" id="BAAADQ010000013">
    <property type="protein sequence ID" value="GAA0549855.1"/>
    <property type="molecule type" value="Genomic_DNA"/>
</dbReference>
<evidence type="ECO:0000256" key="1">
    <source>
        <dbReference type="SAM" id="MobiDB-lite"/>
    </source>
</evidence>
<evidence type="ECO:0000313" key="4">
    <source>
        <dbReference type="Proteomes" id="UP001501425"/>
    </source>
</evidence>
<evidence type="ECO:0000313" key="3">
    <source>
        <dbReference type="EMBL" id="GAA0549855.1"/>
    </source>
</evidence>
<comment type="caution">
    <text evidence="3">The sequence shown here is derived from an EMBL/GenBank/DDBJ whole genome shotgun (WGS) entry which is preliminary data.</text>
</comment>
<dbReference type="Proteomes" id="UP001501425">
    <property type="component" value="Unassembled WGS sequence"/>
</dbReference>
<dbReference type="InterPro" id="IPR040713">
    <property type="entry name" value="DUF5611"/>
</dbReference>
<accession>A0AAV3SVE6</accession>
<proteinExistence type="predicted"/>